<feature type="transmembrane region" description="Helical" evidence="6">
    <location>
        <begin position="120"/>
        <end position="139"/>
    </location>
</feature>
<name>A0A4R3JZ45_9PROT</name>
<feature type="transmembrane region" description="Helical" evidence="6">
    <location>
        <begin position="145"/>
        <end position="166"/>
    </location>
</feature>
<feature type="transmembrane region" description="Helical" evidence="6">
    <location>
        <begin position="254"/>
        <end position="272"/>
    </location>
</feature>
<dbReference type="OrthoDB" id="9768329at2"/>
<keyword evidence="10" id="KW-1185">Reference proteome</keyword>
<evidence type="ECO:0000256" key="5">
    <source>
        <dbReference type="RuleBase" id="RU000320"/>
    </source>
</evidence>
<dbReference type="Pfam" id="PF00361">
    <property type="entry name" value="Proton_antipo_M"/>
    <property type="match status" value="1"/>
</dbReference>
<dbReference type="RefSeq" id="WP_126463376.1">
    <property type="nucleotide sequence ID" value="NZ_AP018721.1"/>
</dbReference>
<feature type="transmembrane region" description="Helical" evidence="6">
    <location>
        <begin position="214"/>
        <end position="233"/>
    </location>
</feature>
<dbReference type="GO" id="GO:0016020">
    <property type="term" value="C:membrane"/>
    <property type="evidence" value="ECO:0007669"/>
    <property type="project" value="UniProtKB-SubCell"/>
</dbReference>
<dbReference type="GO" id="GO:0012505">
    <property type="term" value="C:endomembrane system"/>
    <property type="evidence" value="ECO:0007669"/>
    <property type="project" value="UniProtKB-SubCell"/>
</dbReference>
<gene>
    <name evidence="9" type="ORF">EDC61_10521</name>
</gene>
<keyword evidence="9" id="KW-0830">Ubiquinone</keyword>
<dbReference type="InterPro" id="IPR001750">
    <property type="entry name" value="ND/Mrp_TM"/>
</dbReference>
<dbReference type="PRINTS" id="PR01434">
    <property type="entry name" value="NADHDHGNASE5"/>
</dbReference>
<dbReference type="Proteomes" id="UP000295135">
    <property type="component" value="Unassembled WGS sequence"/>
</dbReference>
<keyword evidence="2 5" id="KW-0812">Transmembrane</keyword>
<feature type="transmembrane region" description="Helical" evidence="6">
    <location>
        <begin position="6"/>
        <end position="30"/>
    </location>
</feature>
<evidence type="ECO:0000256" key="2">
    <source>
        <dbReference type="ARBA" id="ARBA00022692"/>
    </source>
</evidence>
<evidence type="ECO:0000313" key="9">
    <source>
        <dbReference type="EMBL" id="TCS72367.1"/>
    </source>
</evidence>
<feature type="transmembrane region" description="Helical" evidence="6">
    <location>
        <begin position="83"/>
        <end position="108"/>
    </location>
</feature>
<keyword evidence="4 6" id="KW-0472">Membrane</keyword>
<feature type="domain" description="NADH-Ubiquinone oxidoreductase (complex I) chain 5 N-terminal" evidence="8">
    <location>
        <begin position="75"/>
        <end position="125"/>
    </location>
</feature>
<reference evidence="9 10" key="1">
    <citation type="submission" date="2019-03" db="EMBL/GenBank/DDBJ databases">
        <title>Genomic Encyclopedia of Type Strains, Phase IV (KMG-IV): sequencing the most valuable type-strain genomes for metagenomic binning, comparative biology and taxonomic classification.</title>
        <authorList>
            <person name="Goeker M."/>
        </authorList>
    </citation>
    <scope>NUCLEOTIDE SEQUENCE [LARGE SCALE GENOMIC DNA]</scope>
    <source>
        <strain evidence="9 10">DSM 103923</strain>
    </source>
</reference>
<dbReference type="InterPro" id="IPR003945">
    <property type="entry name" value="NU5C-like"/>
</dbReference>
<proteinExistence type="predicted"/>
<feature type="transmembrane region" description="Helical" evidence="6">
    <location>
        <begin position="187"/>
        <end position="208"/>
    </location>
</feature>
<feature type="transmembrane region" description="Helical" evidence="6">
    <location>
        <begin position="313"/>
        <end position="338"/>
    </location>
</feature>
<dbReference type="GO" id="GO:0042773">
    <property type="term" value="P:ATP synthesis coupled electron transport"/>
    <property type="evidence" value="ECO:0007669"/>
    <property type="project" value="InterPro"/>
</dbReference>
<feature type="domain" description="NADH:quinone oxidoreductase/Mrp antiporter transmembrane" evidence="7">
    <location>
        <begin position="143"/>
        <end position="358"/>
    </location>
</feature>
<evidence type="ECO:0000259" key="7">
    <source>
        <dbReference type="Pfam" id="PF00361"/>
    </source>
</evidence>
<evidence type="ECO:0000256" key="1">
    <source>
        <dbReference type="ARBA" id="ARBA00004127"/>
    </source>
</evidence>
<accession>A0A4R3JZ45</accession>
<keyword evidence="3 6" id="KW-1133">Transmembrane helix</keyword>
<evidence type="ECO:0000256" key="3">
    <source>
        <dbReference type="ARBA" id="ARBA00022989"/>
    </source>
</evidence>
<organism evidence="9 10">
    <name type="scientific">Sulfuritortus calidifontis</name>
    <dbReference type="NCBI Taxonomy" id="1914471"/>
    <lineage>
        <taxon>Bacteria</taxon>
        <taxon>Pseudomonadati</taxon>
        <taxon>Pseudomonadota</taxon>
        <taxon>Betaproteobacteria</taxon>
        <taxon>Nitrosomonadales</taxon>
        <taxon>Thiobacillaceae</taxon>
        <taxon>Sulfuritortus</taxon>
    </lineage>
</organism>
<evidence type="ECO:0000259" key="8">
    <source>
        <dbReference type="Pfam" id="PF00662"/>
    </source>
</evidence>
<dbReference type="PANTHER" id="PTHR42829:SF2">
    <property type="entry name" value="NADH-UBIQUINONE OXIDOREDUCTASE CHAIN 5"/>
    <property type="match status" value="1"/>
</dbReference>
<dbReference type="GO" id="GO:0003954">
    <property type="term" value="F:NADH dehydrogenase activity"/>
    <property type="evidence" value="ECO:0007669"/>
    <property type="project" value="TreeGrafter"/>
</dbReference>
<dbReference type="GO" id="GO:0008137">
    <property type="term" value="F:NADH dehydrogenase (ubiquinone) activity"/>
    <property type="evidence" value="ECO:0007669"/>
    <property type="project" value="InterPro"/>
</dbReference>
<dbReference type="EMBL" id="SLZY01000005">
    <property type="protein sequence ID" value="TCS72367.1"/>
    <property type="molecule type" value="Genomic_DNA"/>
</dbReference>
<feature type="transmembrane region" description="Helical" evidence="6">
    <location>
        <begin position="42"/>
        <end position="63"/>
    </location>
</feature>
<evidence type="ECO:0000256" key="6">
    <source>
        <dbReference type="SAM" id="Phobius"/>
    </source>
</evidence>
<evidence type="ECO:0000313" key="10">
    <source>
        <dbReference type="Proteomes" id="UP000295135"/>
    </source>
</evidence>
<dbReference type="GO" id="GO:0015990">
    <property type="term" value="P:electron transport coupled proton transport"/>
    <property type="evidence" value="ECO:0007669"/>
    <property type="project" value="TreeGrafter"/>
</dbReference>
<comment type="subcellular location">
    <subcellularLocation>
        <location evidence="1">Endomembrane system</location>
        <topology evidence="1">Multi-pass membrane protein</topology>
    </subcellularLocation>
    <subcellularLocation>
        <location evidence="5">Membrane</location>
        <topology evidence="5">Multi-pass membrane protein</topology>
    </subcellularLocation>
</comment>
<evidence type="ECO:0000256" key="4">
    <source>
        <dbReference type="ARBA" id="ARBA00023136"/>
    </source>
</evidence>
<comment type="caution">
    <text evidence="9">The sequence shown here is derived from an EMBL/GenBank/DDBJ whole genome shotgun (WGS) entry which is preliminary data.</text>
</comment>
<protein>
    <submittedName>
        <fullName evidence="9">NADH-ubiquinone oxidoreductase (Complex I) subunit 5</fullName>
    </submittedName>
</protein>
<dbReference type="InterPro" id="IPR001516">
    <property type="entry name" value="Proton_antipo_N"/>
</dbReference>
<dbReference type="PANTHER" id="PTHR42829">
    <property type="entry name" value="NADH-UBIQUINONE OXIDOREDUCTASE CHAIN 5"/>
    <property type="match status" value="1"/>
</dbReference>
<sequence>MSGFGLIALVPLLPLAAAGLIALLHLTGVIRGEAGEPWTARLALWSAALALLILLGLDLAALIGGTPGSVHLGYWLVSGHFEVAASFMVDALALGIGSLAALIVWLTLRFSVNYMHREAGFHRFFIALCLFASGMQLIVLSGNAAFAFVGWELAGVSSYLLIGYAYERTTATGNALRALVTNRIGDAGFVLGIALAFAWLGSLEWPAIAAGSQQLTSLAAALLGFGFVLAALAKSAQVPFAPWLARALEGPTPSSAIFYGALMVHAGVYLLIRLEPLLEKAPALMGLLALLGALSALYGALAGLTQTDVKSSLIFATTTQVGLMVLACGLGWFTWAAWHLALHAAFRAYQFLAAPSYMHLIAGAARPVPEWLAQRQGLYTAALNRFWLEPMADWLLVRPTRALAQDMRVIDEQVVSRMVGLPEQTRAAAVLDQVEQARQGRQEAVRGYGAAGKLLEWLADHLNHFEQRLVLQTGGGRLAWLLQQLGQWLVALEGLLERPRYLLLLIMATLIVIL</sequence>
<dbReference type="Pfam" id="PF00662">
    <property type="entry name" value="Proton_antipo_N"/>
    <property type="match status" value="1"/>
</dbReference>
<feature type="transmembrane region" description="Helical" evidence="6">
    <location>
        <begin position="284"/>
        <end position="301"/>
    </location>
</feature>
<dbReference type="AlphaFoldDB" id="A0A4R3JZ45"/>